<dbReference type="EMBL" id="CP053452">
    <property type="protein sequence ID" value="QJW98322.1"/>
    <property type="molecule type" value="Genomic_DNA"/>
</dbReference>
<organism evidence="3 4">
    <name type="scientific">Frigoriglobus tundricola</name>
    <dbReference type="NCBI Taxonomy" id="2774151"/>
    <lineage>
        <taxon>Bacteria</taxon>
        <taxon>Pseudomonadati</taxon>
        <taxon>Planctomycetota</taxon>
        <taxon>Planctomycetia</taxon>
        <taxon>Gemmatales</taxon>
        <taxon>Gemmataceae</taxon>
        <taxon>Frigoriglobus</taxon>
    </lineage>
</organism>
<feature type="transmembrane region" description="Helical" evidence="2">
    <location>
        <begin position="24"/>
        <end position="47"/>
    </location>
</feature>
<feature type="transmembrane region" description="Helical" evidence="2">
    <location>
        <begin position="97"/>
        <end position="119"/>
    </location>
</feature>
<keyword evidence="4" id="KW-1185">Reference proteome</keyword>
<evidence type="ECO:0000313" key="4">
    <source>
        <dbReference type="Proteomes" id="UP000503447"/>
    </source>
</evidence>
<reference evidence="4" key="1">
    <citation type="submission" date="2020-05" db="EMBL/GenBank/DDBJ databases">
        <title>Frigoriglobus tundricola gen. nov., sp. nov., a psychrotolerant cellulolytic planctomycete of the family Gemmataceae with two divergent copies of 16S rRNA gene.</title>
        <authorList>
            <person name="Kulichevskaya I.S."/>
            <person name="Ivanova A.A."/>
            <person name="Naumoff D.G."/>
            <person name="Beletsky A.V."/>
            <person name="Rijpstra W.I.C."/>
            <person name="Sinninghe Damste J.S."/>
            <person name="Mardanov A.V."/>
            <person name="Ravin N.V."/>
            <person name="Dedysh S.N."/>
        </authorList>
    </citation>
    <scope>NUCLEOTIDE SEQUENCE [LARGE SCALE GENOMIC DNA]</scope>
    <source>
        <strain evidence="4">PL17</strain>
    </source>
</reference>
<dbReference type="KEGG" id="ftj:FTUN_5910"/>
<feature type="region of interest" description="Disordered" evidence="1">
    <location>
        <begin position="483"/>
        <end position="503"/>
    </location>
</feature>
<feature type="compositionally biased region" description="Pro residues" evidence="1">
    <location>
        <begin position="493"/>
        <end position="503"/>
    </location>
</feature>
<feature type="transmembrane region" description="Helical" evidence="2">
    <location>
        <begin position="59"/>
        <end position="77"/>
    </location>
</feature>
<dbReference type="RefSeq" id="WP_171473535.1">
    <property type="nucleotide sequence ID" value="NZ_CP053452.2"/>
</dbReference>
<keyword evidence="2" id="KW-1133">Transmembrane helix</keyword>
<sequence length="503" mass="53315">MAEPTQSPSLPSTADATPYVPVSWAAAAAAGVSVVFLLTLLVFGYFAYSNKKPLLMEELLVLPAVGIVLSFAARRMIRNSEGTRTGLLYGVDLVNGAWWASLVVGLCYVAYLFAIDFAIRRDARTEVDKWMADVTAGDVDGSTAAFWRMIDPRQRQSVSKTDRFGIRGLPGGRDGLVAFDNCDLMRLAQRNRGEFQYATVGVVWTYKPGVIDAQITGTVTCPEGTFPIAIPLKGVEGGVTGEGAAAGRQWAIIRPQSGGFFDSRGVTRTPYGWLVMYLEMDGAAFGKAFIAHLTAGPGAQAYAYRAFVAPGGDREGWGAVALDRNGLMQLAFAGPAGVASLLAGQPADAGYAAYTANQFYKLPGGAEPSAEQKEQFATSWNRLGIRPAGDKLKDQSGAIDKEDAIAVTDTAIEVRVPIEIPLLGKSEVARGRLVVACTDPALVAEMKQLRASADPKLATPSPTEDLSRRKVAWRVVRVESDLAPVSVAQPNPRGGPPGGGPGG</sequence>
<name>A0A6M5YZH2_9BACT</name>
<keyword evidence="2" id="KW-0812">Transmembrane</keyword>
<protein>
    <submittedName>
        <fullName evidence="3">Uncharacterized protein</fullName>
    </submittedName>
</protein>
<evidence type="ECO:0000313" key="3">
    <source>
        <dbReference type="EMBL" id="QJW98322.1"/>
    </source>
</evidence>
<evidence type="ECO:0000256" key="1">
    <source>
        <dbReference type="SAM" id="MobiDB-lite"/>
    </source>
</evidence>
<evidence type="ECO:0000256" key="2">
    <source>
        <dbReference type="SAM" id="Phobius"/>
    </source>
</evidence>
<gene>
    <name evidence="3" type="ORF">FTUN_5910</name>
</gene>
<dbReference type="AlphaFoldDB" id="A0A6M5YZH2"/>
<dbReference type="Proteomes" id="UP000503447">
    <property type="component" value="Chromosome"/>
</dbReference>
<keyword evidence="2" id="KW-0472">Membrane</keyword>
<accession>A0A6M5YZH2</accession>
<proteinExistence type="predicted"/>